<name>A0ABQ7W676_SOLTU</name>
<protein>
    <submittedName>
        <fullName evidence="1">Uncharacterized protein</fullName>
    </submittedName>
</protein>
<comment type="caution">
    <text evidence="1">The sequence shown here is derived from an EMBL/GenBank/DDBJ whole genome shotgun (WGS) entry which is preliminary data.</text>
</comment>
<reference evidence="1 2" key="1">
    <citation type="journal article" date="2021" name="bioRxiv">
        <title>Chromosome-scale and haplotype-resolved genome assembly of a tetraploid potato cultivar.</title>
        <authorList>
            <person name="Sun H."/>
            <person name="Jiao W.-B."/>
            <person name="Krause K."/>
            <person name="Campoy J.A."/>
            <person name="Goel M."/>
            <person name="Folz-Donahue K."/>
            <person name="Kukat C."/>
            <person name="Huettel B."/>
            <person name="Schneeberger K."/>
        </authorList>
    </citation>
    <scope>NUCLEOTIDE SEQUENCE [LARGE SCALE GENOMIC DNA]</scope>
    <source>
        <strain evidence="1">SolTubOtavaFocal</strain>
        <tissue evidence="1">Leaves</tissue>
    </source>
</reference>
<accession>A0ABQ7W676</accession>
<organism evidence="1 2">
    <name type="scientific">Solanum tuberosum</name>
    <name type="common">Potato</name>
    <dbReference type="NCBI Taxonomy" id="4113"/>
    <lineage>
        <taxon>Eukaryota</taxon>
        <taxon>Viridiplantae</taxon>
        <taxon>Streptophyta</taxon>
        <taxon>Embryophyta</taxon>
        <taxon>Tracheophyta</taxon>
        <taxon>Spermatophyta</taxon>
        <taxon>Magnoliopsida</taxon>
        <taxon>eudicotyledons</taxon>
        <taxon>Gunneridae</taxon>
        <taxon>Pentapetalae</taxon>
        <taxon>asterids</taxon>
        <taxon>lamiids</taxon>
        <taxon>Solanales</taxon>
        <taxon>Solanaceae</taxon>
        <taxon>Solanoideae</taxon>
        <taxon>Solaneae</taxon>
        <taxon>Solanum</taxon>
    </lineage>
</organism>
<sequence length="94" mass="11178">MSKMAMILSINRQLVWFAKLRYPWMVDIPSSRAELIRYLEEYSSKFVLWKAPNRNCFKCNTDGASRGNPRPTSLDFRIKNWEVDAGVWFRVLFI</sequence>
<evidence type="ECO:0000313" key="1">
    <source>
        <dbReference type="EMBL" id="KAH0776258.1"/>
    </source>
</evidence>
<proteinExistence type="predicted"/>
<dbReference type="Proteomes" id="UP000826656">
    <property type="component" value="Unassembled WGS sequence"/>
</dbReference>
<dbReference type="EMBL" id="JAIVGD010000003">
    <property type="protein sequence ID" value="KAH0776258.1"/>
    <property type="molecule type" value="Genomic_DNA"/>
</dbReference>
<gene>
    <name evidence="1" type="ORF">KY290_007669</name>
</gene>
<evidence type="ECO:0000313" key="2">
    <source>
        <dbReference type="Proteomes" id="UP000826656"/>
    </source>
</evidence>
<keyword evidence="2" id="KW-1185">Reference proteome</keyword>